<keyword evidence="2" id="KW-1185">Reference proteome</keyword>
<dbReference type="STRING" id="393762.SAMN05660472_00493"/>
<sequence length="75" mass="8556">MARDRNKNTIAKTSCMGRIVKSKVEKVVGSYLSSTNVLCTDKWRAYKKYCMGVYTKFMTHTILLGLPNLTLVKSY</sequence>
<protein>
    <recommendedName>
        <fullName evidence="3">ISXO2-like transposase domain-containing protein</fullName>
    </recommendedName>
</protein>
<dbReference type="EMBL" id="FNFP01000001">
    <property type="protein sequence ID" value="SDK00294.1"/>
    <property type="molecule type" value="Genomic_DNA"/>
</dbReference>
<dbReference type="AlphaFoldDB" id="A0A1G8YCY6"/>
<evidence type="ECO:0000313" key="2">
    <source>
        <dbReference type="Proteomes" id="UP000198718"/>
    </source>
</evidence>
<organism evidence="1 2">
    <name type="scientific">Natronincola ferrireducens</name>
    <dbReference type="NCBI Taxonomy" id="393762"/>
    <lineage>
        <taxon>Bacteria</taxon>
        <taxon>Bacillati</taxon>
        <taxon>Bacillota</taxon>
        <taxon>Clostridia</taxon>
        <taxon>Peptostreptococcales</taxon>
        <taxon>Natronincolaceae</taxon>
        <taxon>Natronincola</taxon>
    </lineage>
</organism>
<evidence type="ECO:0000313" key="1">
    <source>
        <dbReference type="EMBL" id="SDK00294.1"/>
    </source>
</evidence>
<reference evidence="1 2" key="1">
    <citation type="submission" date="2016-10" db="EMBL/GenBank/DDBJ databases">
        <authorList>
            <person name="de Groot N.N."/>
        </authorList>
    </citation>
    <scope>NUCLEOTIDE SEQUENCE [LARGE SCALE GENOMIC DNA]</scope>
    <source>
        <strain evidence="1 2">DSM 18346</strain>
    </source>
</reference>
<accession>A0A1G8YCY6</accession>
<name>A0A1G8YCY6_9FIRM</name>
<evidence type="ECO:0008006" key="3">
    <source>
        <dbReference type="Google" id="ProtNLM"/>
    </source>
</evidence>
<proteinExistence type="predicted"/>
<gene>
    <name evidence="1" type="ORF">SAMN05660472_00493</name>
</gene>
<dbReference type="Proteomes" id="UP000198718">
    <property type="component" value="Unassembled WGS sequence"/>
</dbReference>